<dbReference type="EMBL" id="KP280063">
    <property type="protein sequence ID" value="AJF40916.1"/>
    <property type="molecule type" value="Genomic_DNA"/>
</dbReference>
<evidence type="ECO:0000313" key="1">
    <source>
        <dbReference type="EMBL" id="AJF40772.1"/>
    </source>
</evidence>
<keyword evidence="3" id="KW-1185">Reference proteome</keyword>
<evidence type="ECO:0000313" key="2">
    <source>
        <dbReference type="EMBL" id="AJF40916.1"/>
    </source>
</evidence>
<protein>
    <submittedName>
        <fullName evidence="1">A2 protein</fullName>
    </submittedName>
</protein>
<dbReference type="KEGG" id="vg:26634127"/>
<gene>
    <name evidence="1" type="ORF">SBVP3_0004</name>
    <name evidence="2" type="ORF">SBVP3_00149</name>
</gene>
<reference evidence="1 3" key="1">
    <citation type="submission" date="2014-12" db="EMBL/GenBank/DDBJ databases">
        <title>Complete genome sequences of three Vibrio cholerae specific bacteriophages.</title>
        <authorList>
            <person name="Bhandare S.G."/>
            <person name="Warry A."/>
            <person name="Emes R.D."/>
            <person name="Hooton S.P.T."/>
            <person name="Barrow P.A."/>
            <person name="Atterbury R.J."/>
        </authorList>
    </citation>
    <scope>NUCLEOTIDE SEQUENCE [LARGE SCALE GENOMIC DNA]</scope>
</reference>
<dbReference type="EMBL" id="KP280063">
    <property type="protein sequence ID" value="AJF40772.1"/>
    <property type="molecule type" value="Genomic_DNA"/>
</dbReference>
<sequence>MSTQDKKAKVWSEENTALVVAAYKEKLEAEGAAAAADNDFLTSLAKKIGAPSDKSVRGKLAILGVYVKPEVTASLPKGNQLRKEHYLRALSNCLGLDEEVLDSFKNSKVDSLDAVTKAFGVTDVMGSAAKGYTISKVELVQRFMAYHGVDFDDLGEALSEQVA</sequence>
<dbReference type="OrthoDB" id="31020at10239"/>
<accession>A0A0B5H2R4</accession>
<dbReference type="Proteomes" id="UP000031804">
    <property type="component" value="Segment"/>
</dbReference>
<name>A0A0B5H2R4_9CAUD</name>
<dbReference type="GeneID" id="26633982"/>
<proteinExistence type="predicted"/>
<dbReference type="RefSeq" id="YP_009207469.1">
    <property type="nucleotide sequence ID" value="NC_028895.1"/>
</dbReference>
<dbReference type="KEGG" id="vg:26633982"/>
<organism evidence="1 3">
    <name type="scientific">Vibrio phage phi 3</name>
    <dbReference type="NCBI Taxonomy" id="1589298"/>
    <lineage>
        <taxon>Viruses</taxon>
        <taxon>Duplodnaviria</taxon>
        <taxon>Heunggongvirae</taxon>
        <taxon>Uroviricota</taxon>
        <taxon>Caudoviricetes</taxon>
        <taxon>Demerecviridae</taxon>
        <taxon>Ermolyevavirinae</taxon>
        <taxon>Jesfedecavirus</taxon>
        <taxon>Jesfedecavirus phi3</taxon>
    </lineage>
</organism>
<dbReference type="RefSeq" id="YP_009207614.1">
    <property type="nucleotide sequence ID" value="NC_028895.1"/>
</dbReference>
<evidence type="ECO:0000313" key="3">
    <source>
        <dbReference type="Proteomes" id="UP000031804"/>
    </source>
</evidence>
<dbReference type="GeneID" id="26634127"/>